<dbReference type="EMBL" id="HBIQ01037047">
    <property type="protein sequence ID" value="CAE0548647.1"/>
    <property type="molecule type" value="Transcribed_RNA"/>
</dbReference>
<keyword evidence="2" id="KW-0732">Signal</keyword>
<dbReference type="Pfam" id="PF13563">
    <property type="entry name" value="2_5_RNA_ligase2"/>
    <property type="match status" value="1"/>
</dbReference>
<evidence type="ECO:0000313" key="3">
    <source>
        <dbReference type="EMBL" id="CAE0548647.1"/>
    </source>
</evidence>
<dbReference type="AlphaFoldDB" id="A0A7S3SA18"/>
<sequence>MRASRSPATPRLLLGGGVLLLLLLARRAAARRLAAKLASPRAIQPHLCSSSTAEPPSQPPPPTLDKVHHSSVALIPPDECWGPIQAVRLDLRDKGLFRWPPHINLLYPFAPPGSQMQETLSSLLSAAAGVEPFDLTLDALGTFGGRTRGVLWAGPSDHQQLQALVALQAALQAAVPGFDDQQRVGGSGFVPHMTLSHFDSLEEAEAARDQLRATWVAPTFRVGGLPELQATVHLIWRDGSEGQFKRAASLHVGSNPEGENLPLLLDPPCAFAHMPRVEEEWVLKARLAGKKQWKKRKGGQRSRSPRRSPEERAAIAARTPEEIEEIRAARAAKKKHLLSSNRTDSHHV</sequence>
<feature type="region of interest" description="Disordered" evidence="1">
    <location>
        <begin position="292"/>
        <end position="323"/>
    </location>
</feature>
<feature type="signal peptide" evidence="2">
    <location>
        <begin position="1"/>
        <end position="30"/>
    </location>
</feature>
<dbReference type="PANTHER" id="PTHR37474:SF1">
    <property type="entry name" value="2'-5' RNA LIGASE FAMILY PROTEIN"/>
    <property type="match status" value="1"/>
</dbReference>
<proteinExistence type="predicted"/>
<organism evidence="3">
    <name type="scientific">Strombidinopsis acuminata</name>
    <dbReference type="NCBI Taxonomy" id="141414"/>
    <lineage>
        <taxon>Eukaryota</taxon>
        <taxon>Sar</taxon>
        <taxon>Alveolata</taxon>
        <taxon>Ciliophora</taxon>
        <taxon>Intramacronucleata</taxon>
        <taxon>Spirotrichea</taxon>
        <taxon>Choreotrichia</taxon>
        <taxon>Choreotrichida</taxon>
        <taxon>Strombidinopsidae</taxon>
        <taxon>Strombidinopsis</taxon>
    </lineage>
</organism>
<dbReference type="InterPro" id="IPR009097">
    <property type="entry name" value="Cyclic_Pdiesterase"/>
</dbReference>
<dbReference type="SUPFAM" id="SSF55144">
    <property type="entry name" value="LigT-like"/>
    <property type="match status" value="1"/>
</dbReference>
<protein>
    <submittedName>
        <fullName evidence="3">Uncharacterized protein</fullName>
    </submittedName>
</protein>
<dbReference type="Gene3D" id="3.90.1140.10">
    <property type="entry name" value="Cyclic phosphodiesterase"/>
    <property type="match status" value="1"/>
</dbReference>
<feature type="compositionally biased region" description="Basic and acidic residues" evidence="1">
    <location>
        <begin position="307"/>
        <end position="323"/>
    </location>
</feature>
<accession>A0A7S3SA18</accession>
<evidence type="ECO:0000256" key="2">
    <source>
        <dbReference type="SAM" id="SignalP"/>
    </source>
</evidence>
<dbReference type="PANTHER" id="PTHR37474">
    <property type="entry name" value="RNA LIGASE/CYCLIC NUCLEOTIDE PHOSPHODIESTERASE"/>
    <property type="match status" value="1"/>
</dbReference>
<feature type="region of interest" description="Disordered" evidence="1">
    <location>
        <begin position="47"/>
        <end position="69"/>
    </location>
</feature>
<name>A0A7S3SA18_9SPIT</name>
<feature type="chain" id="PRO_5031513036" evidence="2">
    <location>
        <begin position="31"/>
        <end position="348"/>
    </location>
</feature>
<feature type="compositionally biased region" description="Basic residues" evidence="1">
    <location>
        <begin position="292"/>
        <end position="306"/>
    </location>
</feature>
<gene>
    <name evidence="3" type="ORF">SACU0126_LOCUS11987</name>
</gene>
<reference evidence="3" key="1">
    <citation type="submission" date="2021-01" db="EMBL/GenBank/DDBJ databases">
        <authorList>
            <person name="Corre E."/>
            <person name="Pelletier E."/>
            <person name="Niang G."/>
            <person name="Scheremetjew M."/>
            <person name="Finn R."/>
            <person name="Kale V."/>
            <person name="Holt S."/>
            <person name="Cochrane G."/>
            <person name="Meng A."/>
            <person name="Brown T."/>
            <person name="Cohen L."/>
        </authorList>
    </citation>
    <scope>NUCLEOTIDE SEQUENCE</scope>
    <source>
        <strain evidence="3">SPMC142</strain>
    </source>
</reference>
<evidence type="ECO:0000256" key="1">
    <source>
        <dbReference type="SAM" id="MobiDB-lite"/>
    </source>
</evidence>